<sequence length="420" mass="46632">MTMKGLLVIACLGVFLCTLSYVNPYTVHEVSVSCMMAYEEGGPRAVISSPECPQWVLSAEPFRNLTRNCQFATLQGHREYQEDRVACNLDVKLPFSGNGVPEEVTIGIAAIFDGHGGEEASEMASKKLFDYFFMHVVFTAYKLALPKNKNHDSDTAKSSQCTSQMIDRNPICSILEEALLMTIQDIDSEFSKACLFSPFLHCVFDTLMLIDRYKLNSLHQEALENGCVSGSTATFVLLIKGQFLIANIGDSKTVLCSQKIHSHYAEGASSEIYVEELTRDHHPDREDEKARIEAAGGFVRLWGVPRVNGILAVSRSIGDVYLKRYGVIAEPEITGWRAFTPENRYMVVASDGIFETLTPQDVCDLVHDKASECTSSSSLAEWIVRHAFKTGSTDNLSAIVISDLHNETEDRCDIERNPTP</sequence>
<comment type="caution">
    <text evidence="3">The sequence shown here is derived from an EMBL/GenBank/DDBJ whole genome shotgun (WGS) entry which is preliminary data.</text>
</comment>
<dbReference type="InterPro" id="IPR036457">
    <property type="entry name" value="PPM-type-like_dom_sf"/>
</dbReference>
<dbReference type="CDD" id="cd00143">
    <property type="entry name" value="PP2Cc"/>
    <property type="match status" value="1"/>
</dbReference>
<feature type="domain" description="PPM-type phosphatase" evidence="2">
    <location>
        <begin position="68"/>
        <end position="403"/>
    </location>
</feature>
<dbReference type="InterPro" id="IPR015655">
    <property type="entry name" value="PP2C"/>
</dbReference>
<gene>
    <name evidence="3" type="ORF">BUALT_Bualt02G0215400</name>
</gene>
<evidence type="ECO:0000259" key="2">
    <source>
        <dbReference type="PROSITE" id="PS51746"/>
    </source>
</evidence>
<accession>A0AAV6YCT8</accession>
<reference evidence="3" key="1">
    <citation type="submission" date="2019-10" db="EMBL/GenBank/DDBJ databases">
        <authorList>
            <person name="Zhang R."/>
            <person name="Pan Y."/>
            <person name="Wang J."/>
            <person name="Ma R."/>
            <person name="Yu S."/>
        </authorList>
    </citation>
    <scope>NUCLEOTIDE SEQUENCE</scope>
    <source>
        <strain evidence="3">LA-IB0</strain>
        <tissue evidence="3">Leaf</tissue>
    </source>
</reference>
<dbReference type="SUPFAM" id="SSF81606">
    <property type="entry name" value="PP2C-like"/>
    <property type="match status" value="1"/>
</dbReference>
<dbReference type="Gene3D" id="3.60.40.10">
    <property type="entry name" value="PPM-type phosphatase domain"/>
    <property type="match status" value="1"/>
</dbReference>
<dbReference type="Pfam" id="PF00481">
    <property type="entry name" value="PP2C"/>
    <property type="match status" value="1"/>
</dbReference>
<dbReference type="EMBL" id="WHWC01000002">
    <property type="protein sequence ID" value="KAG8389303.1"/>
    <property type="molecule type" value="Genomic_DNA"/>
</dbReference>
<feature type="signal peptide" evidence="1">
    <location>
        <begin position="1"/>
        <end position="24"/>
    </location>
</feature>
<evidence type="ECO:0000256" key="1">
    <source>
        <dbReference type="SAM" id="SignalP"/>
    </source>
</evidence>
<keyword evidence="1" id="KW-0732">Signal</keyword>
<dbReference type="InterPro" id="IPR001932">
    <property type="entry name" value="PPM-type_phosphatase-like_dom"/>
</dbReference>
<proteinExistence type="predicted"/>
<dbReference type="Proteomes" id="UP000826271">
    <property type="component" value="Unassembled WGS sequence"/>
</dbReference>
<dbReference type="PROSITE" id="PS51746">
    <property type="entry name" value="PPM_2"/>
    <property type="match status" value="1"/>
</dbReference>
<dbReference type="GO" id="GO:0004722">
    <property type="term" value="F:protein serine/threonine phosphatase activity"/>
    <property type="evidence" value="ECO:0007669"/>
    <property type="project" value="InterPro"/>
</dbReference>
<evidence type="ECO:0000313" key="3">
    <source>
        <dbReference type="EMBL" id="KAG8389303.1"/>
    </source>
</evidence>
<dbReference type="AlphaFoldDB" id="A0AAV6YCT8"/>
<dbReference type="PANTHER" id="PTHR47992">
    <property type="entry name" value="PROTEIN PHOSPHATASE"/>
    <property type="match status" value="1"/>
</dbReference>
<keyword evidence="4" id="KW-1185">Reference proteome</keyword>
<dbReference type="SMART" id="SM00332">
    <property type="entry name" value="PP2Cc"/>
    <property type="match status" value="1"/>
</dbReference>
<feature type="chain" id="PRO_5043596847" description="PPM-type phosphatase domain-containing protein" evidence="1">
    <location>
        <begin position="25"/>
        <end position="420"/>
    </location>
</feature>
<organism evidence="3 4">
    <name type="scientific">Buddleja alternifolia</name>
    <dbReference type="NCBI Taxonomy" id="168488"/>
    <lineage>
        <taxon>Eukaryota</taxon>
        <taxon>Viridiplantae</taxon>
        <taxon>Streptophyta</taxon>
        <taxon>Embryophyta</taxon>
        <taxon>Tracheophyta</taxon>
        <taxon>Spermatophyta</taxon>
        <taxon>Magnoliopsida</taxon>
        <taxon>eudicotyledons</taxon>
        <taxon>Gunneridae</taxon>
        <taxon>Pentapetalae</taxon>
        <taxon>asterids</taxon>
        <taxon>lamiids</taxon>
        <taxon>Lamiales</taxon>
        <taxon>Scrophulariaceae</taxon>
        <taxon>Buddlejeae</taxon>
        <taxon>Buddleja</taxon>
    </lineage>
</organism>
<evidence type="ECO:0000313" key="4">
    <source>
        <dbReference type="Proteomes" id="UP000826271"/>
    </source>
</evidence>
<name>A0AAV6YCT8_9LAMI</name>
<protein>
    <recommendedName>
        <fullName evidence="2">PPM-type phosphatase domain-containing protein</fullName>
    </recommendedName>
</protein>